<dbReference type="GO" id="GO:0016020">
    <property type="term" value="C:membrane"/>
    <property type="evidence" value="ECO:0007669"/>
    <property type="project" value="InterPro"/>
</dbReference>
<dbReference type="EMBL" id="CAJPIZ010020389">
    <property type="protein sequence ID" value="CAG2117274.1"/>
    <property type="molecule type" value="Genomic_DNA"/>
</dbReference>
<dbReference type="OrthoDB" id="6514936at2759"/>
<evidence type="ECO:0000256" key="5">
    <source>
        <dbReference type="ARBA" id="ARBA00022741"/>
    </source>
</evidence>
<accession>A0A7R9LAI0</accession>
<dbReference type="AlphaFoldDB" id="A0A7R9LAI0"/>
<dbReference type="SUPFAM" id="SSF90123">
    <property type="entry name" value="ABC transporter transmembrane region"/>
    <property type="match status" value="1"/>
</dbReference>
<dbReference type="InterPro" id="IPR044746">
    <property type="entry name" value="ABCC_6TM_D1"/>
</dbReference>
<dbReference type="GO" id="GO:0140359">
    <property type="term" value="F:ABC-type transporter activity"/>
    <property type="evidence" value="ECO:0007669"/>
    <property type="project" value="InterPro"/>
</dbReference>
<gene>
    <name evidence="11" type="ORF">OSB1V03_LOCUS17227</name>
</gene>
<dbReference type="EMBL" id="OC874964">
    <property type="protein sequence ID" value="CAD7638076.1"/>
    <property type="molecule type" value="Genomic_DNA"/>
</dbReference>
<keyword evidence="7 9" id="KW-1133">Transmembrane helix</keyword>
<organism evidence="11">
    <name type="scientific">Medioppia subpectinata</name>
    <dbReference type="NCBI Taxonomy" id="1979941"/>
    <lineage>
        <taxon>Eukaryota</taxon>
        <taxon>Metazoa</taxon>
        <taxon>Ecdysozoa</taxon>
        <taxon>Arthropoda</taxon>
        <taxon>Chelicerata</taxon>
        <taxon>Arachnida</taxon>
        <taxon>Acari</taxon>
        <taxon>Acariformes</taxon>
        <taxon>Sarcoptiformes</taxon>
        <taxon>Oribatida</taxon>
        <taxon>Brachypylina</taxon>
        <taxon>Oppioidea</taxon>
        <taxon>Oppiidae</taxon>
        <taxon>Medioppia</taxon>
    </lineage>
</organism>
<feature type="transmembrane region" description="Helical" evidence="9">
    <location>
        <begin position="309"/>
        <end position="329"/>
    </location>
</feature>
<evidence type="ECO:0000256" key="3">
    <source>
        <dbReference type="ARBA" id="ARBA00022692"/>
    </source>
</evidence>
<dbReference type="PANTHER" id="PTHR24223">
    <property type="entry name" value="ATP-BINDING CASSETTE SUB-FAMILY C"/>
    <property type="match status" value="1"/>
</dbReference>
<sequence length="365" mass="41991">MDDHNVFSKILIVWMKTLFKYGYKARHDLSQYLLPLCDYIKSDNSYQSWRSADQRFNANKPVLGLRLLPLICCTVWLPYLAGLVMEFGHVFVDLRQPYIIAALIDFVSATDDSAGDHLWHGVYYAVGYCLINIMGRLFEQHSYMFINIANYRLQSALTTAMYSKMLALSPGSRRTYTTGDINNMVGVDVTEVCEFTRHMTYLVSAPVSLAVCQYILWQQFGPTSLMTGAVMVTMGPFLSWLLKRMETLQTKQMSLKDKRMEQISEVLNNVKLLKLFGWERPFMARITDTRGKELDTLRSGYYFRSGLELVWLLMPYAMAIGTFTVFTLATGQEFTAKRAFVAMFVFNFLKDPMARYCILIFNGSL</sequence>
<evidence type="ECO:0000256" key="9">
    <source>
        <dbReference type="SAM" id="Phobius"/>
    </source>
</evidence>
<name>A0A7R9LAI0_9ACAR</name>
<dbReference type="InterPro" id="IPR011527">
    <property type="entry name" value="ABC1_TM_dom"/>
</dbReference>
<dbReference type="PROSITE" id="PS50929">
    <property type="entry name" value="ABC_TM1F"/>
    <property type="match status" value="1"/>
</dbReference>
<feature type="domain" description="ABC transmembrane type-1" evidence="10">
    <location>
        <begin position="80"/>
        <end position="355"/>
    </location>
</feature>
<dbReference type="Pfam" id="PF00664">
    <property type="entry name" value="ABC_membrane"/>
    <property type="match status" value="1"/>
</dbReference>
<keyword evidence="3 9" id="KW-0812">Transmembrane</keyword>
<comment type="subcellular location">
    <subcellularLocation>
        <location evidence="1">Endomembrane system</location>
        <topology evidence="1">Multi-pass membrane protein</topology>
    </subcellularLocation>
</comment>
<dbReference type="PANTHER" id="PTHR24223:SF443">
    <property type="entry name" value="MULTIDRUG-RESISTANCE LIKE PROTEIN 1, ISOFORM I"/>
    <property type="match status" value="1"/>
</dbReference>
<feature type="transmembrane region" description="Helical" evidence="9">
    <location>
        <begin position="223"/>
        <end position="242"/>
    </location>
</feature>
<protein>
    <recommendedName>
        <fullName evidence="10">ABC transmembrane type-1 domain-containing protein</fullName>
    </recommendedName>
</protein>
<keyword evidence="4" id="KW-0677">Repeat</keyword>
<keyword evidence="12" id="KW-1185">Reference proteome</keyword>
<keyword evidence="6" id="KW-0067">ATP-binding</keyword>
<evidence type="ECO:0000256" key="8">
    <source>
        <dbReference type="ARBA" id="ARBA00023136"/>
    </source>
</evidence>
<evidence type="ECO:0000313" key="12">
    <source>
        <dbReference type="Proteomes" id="UP000759131"/>
    </source>
</evidence>
<keyword evidence="5" id="KW-0547">Nucleotide-binding</keyword>
<proteinExistence type="predicted"/>
<dbReference type="InterPro" id="IPR036640">
    <property type="entry name" value="ABC1_TM_sf"/>
</dbReference>
<reference evidence="11" key="1">
    <citation type="submission" date="2020-11" db="EMBL/GenBank/DDBJ databases">
        <authorList>
            <person name="Tran Van P."/>
        </authorList>
    </citation>
    <scope>NUCLEOTIDE SEQUENCE</scope>
</reference>
<evidence type="ECO:0000256" key="1">
    <source>
        <dbReference type="ARBA" id="ARBA00004127"/>
    </source>
</evidence>
<feature type="transmembrane region" description="Helical" evidence="9">
    <location>
        <begin position="199"/>
        <end position="217"/>
    </location>
</feature>
<dbReference type="GO" id="GO:0005524">
    <property type="term" value="F:ATP binding"/>
    <property type="evidence" value="ECO:0007669"/>
    <property type="project" value="UniProtKB-KW"/>
</dbReference>
<dbReference type="CDD" id="cd18579">
    <property type="entry name" value="ABC_6TM_ABCC_D1"/>
    <property type="match status" value="1"/>
</dbReference>
<dbReference type="Proteomes" id="UP000759131">
    <property type="component" value="Unassembled WGS sequence"/>
</dbReference>
<keyword evidence="8 9" id="KW-0472">Membrane</keyword>
<feature type="non-terminal residue" evidence="11">
    <location>
        <position position="365"/>
    </location>
</feature>
<evidence type="ECO:0000256" key="6">
    <source>
        <dbReference type="ARBA" id="ARBA00022840"/>
    </source>
</evidence>
<evidence type="ECO:0000256" key="2">
    <source>
        <dbReference type="ARBA" id="ARBA00022448"/>
    </source>
</evidence>
<keyword evidence="2" id="KW-0813">Transport</keyword>
<evidence type="ECO:0000313" key="11">
    <source>
        <dbReference type="EMBL" id="CAD7638076.1"/>
    </source>
</evidence>
<dbReference type="Gene3D" id="1.20.1560.10">
    <property type="entry name" value="ABC transporter type 1, transmembrane domain"/>
    <property type="match status" value="1"/>
</dbReference>
<dbReference type="InterPro" id="IPR050173">
    <property type="entry name" value="ABC_transporter_C-like"/>
</dbReference>
<dbReference type="FunFam" id="1.20.1560.10:FF:000006">
    <property type="entry name" value="ATP-binding cassette, sub-family C (CFTR/MRP), member 9"/>
    <property type="match status" value="1"/>
</dbReference>
<feature type="transmembrane region" description="Helical" evidence="9">
    <location>
        <begin position="63"/>
        <end position="85"/>
    </location>
</feature>
<evidence type="ECO:0000256" key="7">
    <source>
        <dbReference type="ARBA" id="ARBA00022989"/>
    </source>
</evidence>
<evidence type="ECO:0000256" key="4">
    <source>
        <dbReference type="ARBA" id="ARBA00022737"/>
    </source>
</evidence>
<dbReference type="GO" id="GO:0012505">
    <property type="term" value="C:endomembrane system"/>
    <property type="evidence" value="ECO:0007669"/>
    <property type="project" value="UniProtKB-SubCell"/>
</dbReference>
<feature type="transmembrane region" description="Helical" evidence="9">
    <location>
        <begin position="121"/>
        <end position="138"/>
    </location>
</feature>
<evidence type="ECO:0000259" key="10">
    <source>
        <dbReference type="PROSITE" id="PS50929"/>
    </source>
</evidence>